<dbReference type="SMART" id="SM00833">
    <property type="entry name" value="CobW_C"/>
    <property type="match status" value="1"/>
</dbReference>
<dbReference type="GO" id="GO:0000166">
    <property type="term" value="F:nucleotide binding"/>
    <property type="evidence" value="ECO:0007669"/>
    <property type="project" value="UniProtKB-KW"/>
</dbReference>
<keyword evidence="10" id="KW-1185">Reference proteome</keyword>
<evidence type="ECO:0000256" key="4">
    <source>
        <dbReference type="ARBA" id="ARBA00034320"/>
    </source>
</evidence>
<reference evidence="9 10" key="1">
    <citation type="submission" date="2018-05" db="EMBL/GenBank/DDBJ databases">
        <title>Genomic Encyclopedia of Type Strains, Phase IV (KMG-IV): sequencing the most valuable type-strain genomes for metagenomic binning, comparative biology and taxonomic classification.</title>
        <authorList>
            <person name="Goeker M."/>
        </authorList>
    </citation>
    <scope>NUCLEOTIDE SEQUENCE [LARGE SCALE GENOMIC DNA]</scope>
    <source>
        <strain evidence="9 10">JC118</strain>
    </source>
</reference>
<dbReference type="Gene3D" id="3.40.50.300">
    <property type="entry name" value="P-loop containing nucleotide triphosphate hydrolases"/>
    <property type="match status" value="1"/>
</dbReference>
<dbReference type="GO" id="GO:0005737">
    <property type="term" value="C:cytoplasm"/>
    <property type="evidence" value="ECO:0007669"/>
    <property type="project" value="TreeGrafter"/>
</dbReference>
<evidence type="ECO:0000259" key="7">
    <source>
        <dbReference type="SMART" id="SM00833"/>
    </source>
</evidence>
<dbReference type="InterPro" id="IPR011629">
    <property type="entry name" value="CobW-like_C"/>
</dbReference>
<keyword evidence="3" id="KW-0143">Chaperone</keyword>
<dbReference type="InterPro" id="IPR027417">
    <property type="entry name" value="P-loop_NTPase"/>
</dbReference>
<evidence type="ECO:0000313" key="8">
    <source>
        <dbReference type="EMBL" id="MDY5169498.1"/>
    </source>
</evidence>
<name>A0A318KVE8_9FIRM</name>
<protein>
    <submittedName>
        <fullName evidence="9">G3E family GTPase</fullName>
    </submittedName>
    <submittedName>
        <fullName evidence="8">GTP-binding protein</fullName>
    </submittedName>
</protein>
<comment type="catalytic activity">
    <reaction evidence="5">
        <text>GTP + H2O = GDP + phosphate + H(+)</text>
        <dbReference type="Rhea" id="RHEA:19669"/>
        <dbReference type="ChEBI" id="CHEBI:15377"/>
        <dbReference type="ChEBI" id="CHEBI:15378"/>
        <dbReference type="ChEBI" id="CHEBI:37565"/>
        <dbReference type="ChEBI" id="CHEBI:43474"/>
        <dbReference type="ChEBI" id="CHEBI:58189"/>
    </reaction>
    <physiologicalReaction direction="left-to-right" evidence="5">
        <dbReference type="Rhea" id="RHEA:19670"/>
    </physiologicalReaction>
</comment>
<dbReference type="Pfam" id="PF07683">
    <property type="entry name" value="CobW_C"/>
    <property type="match status" value="1"/>
</dbReference>
<dbReference type="Proteomes" id="UP001276902">
    <property type="component" value="Unassembled WGS sequence"/>
</dbReference>
<sequence length="355" mass="40312">MTKVDLFSGFLGAGKTTVIRKLLKEAMQGEKCVLIENEFGEIGIDGGFLKEAGVEITEMNSGCICCSLVGDFEEALKKVLEQFEPDRILIEPSGVGKLSDVLRAVENVKDERLVINGVVTVVDGTKVKMYKKNFGEFYNDQLHYAKTILISRAQKLSHEKLDEVIKLIQEENSEASLVSTPWDELSGAQILNVMENGNQMLKELIAETACPQCGHIHDHEHECEDHHHEHHHEEHEHHHEHEEHHHDHECSCGHDHHDHHEHGHHHADDVFESWGIETAHVYTEAELKAILDELCENENILRAKGMVAGEEDWYYFDLVPHEAEIRKGSKDVIGKLCVIGTHIDKEAVKQLFRLV</sequence>
<accession>A0A318KVE8</accession>
<dbReference type="SUPFAM" id="SSF52540">
    <property type="entry name" value="P-loop containing nucleoside triphosphate hydrolases"/>
    <property type="match status" value="1"/>
</dbReference>
<keyword evidence="1" id="KW-0547">Nucleotide-binding</keyword>
<dbReference type="PANTHER" id="PTHR13748">
    <property type="entry name" value="COBW-RELATED"/>
    <property type="match status" value="1"/>
</dbReference>
<proteinExistence type="inferred from homology"/>
<evidence type="ECO:0000256" key="6">
    <source>
        <dbReference type="SAM" id="MobiDB-lite"/>
    </source>
</evidence>
<dbReference type="STRING" id="1034346.GCA_000313565_00702"/>
<dbReference type="AlphaFoldDB" id="A0A318KVE8"/>
<feature type="region of interest" description="Disordered" evidence="6">
    <location>
        <begin position="224"/>
        <end position="264"/>
    </location>
</feature>
<organism evidence="9 10">
    <name type="scientific">Dielma fastidiosa</name>
    <dbReference type="NCBI Taxonomy" id="1034346"/>
    <lineage>
        <taxon>Bacteria</taxon>
        <taxon>Bacillati</taxon>
        <taxon>Bacillota</taxon>
        <taxon>Erysipelotrichia</taxon>
        <taxon>Erysipelotrichales</taxon>
        <taxon>Erysipelotrichaceae</taxon>
        <taxon>Dielma</taxon>
    </lineage>
</organism>
<dbReference type="InterPro" id="IPR051316">
    <property type="entry name" value="Zinc-reg_GTPase_activator"/>
</dbReference>
<evidence type="ECO:0000313" key="10">
    <source>
        <dbReference type="Proteomes" id="UP000247612"/>
    </source>
</evidence>
<reference evidence="8" key="2">
    <citation type="submission" date="2022-03" db="EMBL/GenBank/DDBJ databases">
        <title>First case of bacteraemia caused by Dielma fastidiosa in a patient hospitalised with diverticulitis.</title>
        <authorList>
            <person name="Forman-Ankjaer B."/>
            <person name="Hvid-Jensen F."/>
            <person name="Kobel C.M."/>
            <person name="Greve T."/>
        </authorList>
    </citation>
    <scope>NUCLEOTIDE SEQUENCE</scope>
    <source>
        <strain evidence="8">AUH_DF_2021</strain>
    </source>
</reference>
<dbReference type="SUPFAM" id="SSF90002">
    <property type="entry name" value="Hypothetical protein YjiA, C-terminal domain"/>
    <property type="match status" value="1"/>
</dbReference>
<evidence type="ECO:0000256" key="2">
    <source>
        <dbReference type="ARBA" id="ARBA00022801"/>
    </source>
</evidence>
<keyword evidence="2" id="KW-0378">Hydrolase</keyword>
<dbReference type="EMBL" id="QJKH01000005">
    <property type="protein sequence ID" value="PXX79636.1"/>
    <property type="molecule type" value="Genomic_DNA"/>
</dbReference>
<dbReference type="OrthoDB" id="9808822at2"/>
<evidence type="ECO:0000256" key="5">
    <source>
        <dbReference type="ARBA" id="ARBA00049117"/>
    </source>
</evidence>
<dbReference type="GO" id="GO:0016787">
    <property type="term" value="F:hydrolase activity"/>
    <property type="evidence" value="ECO:0007669"/>
    <property type="project" value="UniProtKB-KW"/>
</dbReference>
<dbReference type="Proteomes" id="UP000247612">
    <property type="component" value="Unassembled WGS sequence"/>
</dbReference>
<comment type="caution">
    <text evidence="9">The sequence shown here is derived from an EMBL/GenBank/DDBJ whole genome shotgun (WGS) entry which is preliminary data.</text>
</comment>
<dbReference type="RefSeq" id="WP_022937009.1">
    <property type="nucleotide sequence ID" value="NZ_BAABZA010000001.1"/>
</dbReference>
<comment type="similarity">
    <text evidence="4">Belongs to the SIMIBI class G3E GTPase family. ZNG1 subfamily.</text>
</comment>
<dbReference type="CDD" id="cd03112">
    <property type="entry name" value="CobW-like"/>
    <property type="match status" value="1"/>
</dbReference>
<dbReference type="Gene3D" id="3.30.1220.10">
    <property type="entry name" value="CobW-like, C-terminal domain"/>
    <property type="match status" value="1"/>
</dbReference>
<dbReference type="InterPro" id="IPR003495">
    <property type="entry name" value="CobW/HypB/UreG_nucleotide-bd"/>
</dbReference>
<feature type="domain" description="CobW C-terminal" evidence="7">
    <location>
        <begin position="271"/>
        <end position="354"/>
    </location>
</feature>
<gene>
    <name evidence="9" type="ORF">DES51_105108</name>
    <name evidence="8" type="ORF">MQE39_15360</name>
</gene>
<dbReference type="InterPro" id="IPR036627">
    <property type="entry name" value="CobW-likC_sf"/>
</dbReference>
<dbReference type="Pfam" id="PF02492">
    <property type="entry name" value="cobW"/>
    <property type="match status" value="1"/>
</dbReference>
<evidence type="ECO:0000256" key="3">
    <source>
        <dbReference type="ARBA" id="ARBA00023186"/>
    </source>
</evidence>
<dbReference type="EMBL" id="JALDAW010000023">
    <property type="protein sequence ID" value="MDY5169498.1"/>
    <property type="molecule type" value="Genomic_DNA"/>
</dbReference>
<dbReference type="PANTHER" id="PTHR13748:SF62">
    <property type="entry name" value="COBW DOMAIN-CONTAINING PROTEIN"/>
    <property type="match status" value="1"/>
</dbReference>
<evidence type="ECO:0000256" key="1">
    <source>
        <dbReference type="ARBA" id="ARBA00022741"/>
    </source>
</evidence>
<evidence type="ECO:0000313" key="9">
    <source>
        <dbReference type="EMBL" id="PXX79636.1"/>
    </source>
</evidence>